<name>A0A4D6L8K1_VIGUN</name>
<protein>
    <submittedName>
        <fullName evidence="2">Uncharacterized protein</fullName>
    </submittedName>
</protein>
<proteinExistence type="predicted"/>
<dbReference type="AlphaFoldDB" id="A0A4D6L8K1"/>
<keyword evidence="3" id="KW-1185">Reference proteome</keyword>
<dbReference type="EMBL" id="CP039346">
    <property type="protein sequence ID" value="QCD84725.1"/>
    <property type="molecule type" value="Genomic_DNA"/>
</dbReference>
<feature type="region of interest" description="Disordered" evidence="1">
    <location>
        <begin position="1"/>
        <end position="32"/>
    </location>
</feature>
<reference evidence="2 3" key="1">
    <citation type="submission" date="2019-04" db="EMBL/GenBank/DDBJ databases">
        <title>An improved genome assembly and genetic linkage map for asparagus bean, Vigna unguiculata ssp. sesquipedialis.</title>
        <authorList>
            <person name="Xia Q."/>
            <person name="Zhang R."/>
            <person name="Dong Y."/>
        </authorList>
    </citation>
    <scope>NUCLEOTIDE SEQUENCE [LARGE SCALE GENOMIC DNA]</scope>
    <source>
        <tissue evidence="2">Leaf</tissue>
    </source>
</reference>
<dbReference type="Proteomes" id="UP000501690">
    <property type="component" value="Linkage Group LG2"/>
</dbReference>
<evidence type="ECO:0000313" key="2">
    <source>
        <dbReference type="EMBL" id="QCD84725.1"/>
    </source>
</evidence>
<sequence>MKLGVWRGSGIEQRQQKKLHPSVGVRRSGSGRGRGIRVRVSRWEGFWGFWTGWWENVEKRCVWCGSVCVCAGRRSAEGFEGALEKWRSGGAVERCGGAVKDFSKKKKEMRGLVLGESGNGL</sequence>
<gene>
    <name evidence="2" type="ORF">DEO72_LG2g5080</name>
</gene>
<evidence type="ECO:0000313" key="3">
    <source>
        <dbReference type="Proteomes" id="UP000501690"/>
    </source>
</evidence>
<evidence type="ECO:0000256" key="1">
    <source>
        <dbReference type="SAM" id="MobiDB-lite"/>
    </source>
</evidence>
<accession>A0A4D6L8K1</accession>
<organism evidence="2 3">
    <name type="scientific">Vigna unguiculata</name>
    <name type="common">Cowpea</name>
    <dbReference type="NCBI Taxonomy" id="3917"/>
    <lineage>
        <taxon>Eukaryota</taxon>
        <taxon>Viridiplantae</taxon>
        <taxon>Streptophyta</taxon>
        <taxon>Embryophyta</taxon>
        <taxon>Tracheophyta</taxon>
        <taxon>Spermatophyta</taxon>
        <taxon>Magnoliopsida</taxon>
        <taxon>eudicotyledons</taxon>
        <taxon>Gunneridae</taxon>
        <taxon>Pentapetalae</taxon>
        <taxon>rosids</taxon>
        <taxon>fabids</taxon>
        <taxon>Fabales</taxon>
        <taxon>Fabaceae</taxon>
        <taxon>Papilionoideae</taxon>
        <taxon>50 kb inversion clade</taxon>
        <taxon>NPAAA clade</taxon>
        <taxon>indigoferoid/millettioid clade</taxon>
        <taxon>Phaseoleae</taxon>
        <taxon>Vigna</taxon>
    </lineage>
</organism>